<reference evidence="2 3" key="1">
    <citation type="submission" date="2016-10" db="EMBL/GenBank/DDBJ databases">
        <authorList>
            <person name="de Groot N.N."/>
        </authorList>
    </citation>
    <scope>NUCLEOTIDE SEQUENCE [LARGE SCALE GENOMIC DNA]</scope>
    <source>
        <strain evidence="2 3">DSM 22220</strain>
    </source>
</reference>
<dbReference type="SUPFAM" id="SSF82693">
    <property type="entry name" value="Multidrug efflux transporter AcrB pore domain, PN1, PN2, PC1 and PC2 subdomains"/>
    <property type="match status" value="3"/>
</dbReference>
<evidence type="ECO:0000313" key="3">
    <source>
        <dbReference type="Proteomes" id="UP000199344"/>
    </source>
</evidence>
<feature type="transmembrane region" description="Helical" evidence="1">
    <location>
        <begin position="909"/>
        <end position="930"/>
    </location>
</feature>
<keyword evidence="1" id="KW-0812">Transmembrane</keyword>
<dbReference type="Proteomes" id="UP000199344">
    <property type="component" value="Unassembled WGS sequence"/>
</dbReference>
<name>A0A1G6Z3W3_9RHOB</name>
<dbReference type="PRINTS" id="PR00702">
    <property type="entry name" value="ACRIFLAVINRP"/>
</dbReference>
<feature type="transmembrane region" description="Helical" evidence="1">
    <location>
        <begin position="881"/>
        <end position="903"/>
    </location>
</feature>
<dbReference type="InterPro" id="IPR001036">
    <property type="entry name" value="Acrflvin-R"/>
</dbReference>
<feature type="transmembrane region" description="Helical" evidence="1">
    <location>
        <begin position="958"/>
        <end position="977"/>
    </location>
</feature>
<organism evidence="2 3">
    <name type="scientific">Paracoccus isoporae</name>
    <dbReference type="NCBI Taxonomy" id="591205"/>
    <lineage>
        <taxon>Bacteria</taxon>
        <taxon>Pseudomonadati</taxon>
        <taxon>Pseudomonadota</taxon>
        <taxon>Alphaproteobacteria</taxon>
        <taxon>Rhodobacterales</taxon>
        <taxon>Paracoccaceae</taxon>
        <taxon>Paracoccus</taxon>
    </lineage>
</organism>
<dbReference type="Gene3D" id="3.30.70.1440">
    <property type="entry name" value="Multidrug efflux transporter AcrB pore domain"/>
    <property type="match status" value="1"/>
</dbReference>
<dbReference type="OrthoDB" id="9798415at2"/>
<dbReference type="PANTHER" id="PTHR32063:SF64">
    <property type="entry name" value="ACRB_ACRD_ACRF FAMILY PROTEIN"/>
    <property type="match status" value="1"/>
</dbReference>
<evidence type="ECO:0000256" key="1">
    <source>
        <dbReference type="SAM" id="Phobius"/>
    </source>
</evidence>
<feature type="transmembrane region" description="Helical" evidence="1">
    <location>
        <begin position="365"/>
        <end position="386"/>
    </location>
</feature>
<dbReference type="EMBL" id="FNAH01000003">
    <property type="protein sequence ID" value="SDD97182.1"/>
    <property type="molecule type" value="Genomic_DNA"/>
</dbReference>
<dbReference type="Gene3D" id="3.30.70.1430">
    <property type="entry name" value="Multidrug efflux transporter AcrB pore domain"/>
    <property type="match status" value="2"/>
</dbReference>
<dbReference type="GO" id="GO:0005886">
    <property type="term" value="C:plasma membrane"/>
    <property type="evidence" value="ECO:0007669"/>
    <property type="project" value="TreeGrafter"/>
</dbReference>
<feature type="transmembrane region" description="Helical" evidence="1">
    <location>
        <begin position="392"/>
        <end position="415"/>
    </location>
</feature>
<proteinExistence type="predicted"/>
<dbReference type="GO" id="GO:0042910">
    <property type="term" value="F:xenobiotic transmembrane transporter activity"/>
    <property type="evidence" value="ECO:0007669"/>
    <property type="project" value="TreeGrafter"/>
</dbReference>
<feature type="transmembrane region" description="Helical" evidence="1">
    <location>
        <begin position="983"/>
        <end position="1010"/>
    </location>
</feature>
<feature type="transmembrane region" description="Helical" evidence="1">
    <location>
        <begin position="335"/>
        <end position="358"/>
    </location>
</feature>
<dbReference type="AlphaFoldDB" id="A0A1G6Z3W3"/>
<dbReference type="SUPFAM" id="SSF82866">
    <property type="entry name" value="Multidrug efflux transporter AcrB transmembrane domain"/>
    <property type="match status" value="2"/>
</dbReference>
<sequence>MPARRFNLSDWALKHRSFVWFLLIVSMLAGGMSYVNLGREEDPNFTIKVMVIAAALPGASIDETLDQVTKRIEKKMEELDELKFTRSVTMPGQAVVYVELSPEVKGDQVPEIWKRVRNMMADIRPDFPEEFAGFRFNDNFGDVYGNIYAFTADGFTPRELRDRVDAIRDQVQALPLAGKVELLGVQDEEIYLEFSPSRLAALGLNQDQVLNTVYSQNVIAPSGVIESGPERILVRVDGEFGDANAISDVNFRIGDRFFNLADIVTVRRGYQDPPENLFRYNGQPAIGLQIGMKEGQNILDFGAQVDALMADVAADLPIGIEMAKFADQPQVVEEAVGHFVTALMEAVAIVLVVSFISLGFRAGMVVTMSIPLVLAITFVFMDYYGITLQRVSLGALIIALGLLVDDAMIAIETMISRLEIGETLTDAASYAWTSIAFPMLSGTLVTVAGFIPIGLNNSDAGEFTFSLFVVIAVSLVVSWIVAVLFAPILGITFLPRKMKHHDGNPGWLRRIFHRLLRAAMRFKWITVGVTLIAFLVSIWGMQFVEQQFFPTTDRTELVVDVELRQNASIRATRDTMDRLETHLRDDPDVEYWTTYIGMGAPRFVLALDVPTAGPHMGQVVIQTTGLAARDRVKARLDRLAETAFVDENIYVKLLEVGPPVGKPVQYRVSGPEIGATRDAARDLAALMSQDTRLSDIALDWDEPARVLRLRVRQDQARRLGVSSADIAEALAMMFSGRTVTQLRDGEFLIDVISRASAEERSSIDTLRNLQFATDSGTPIPLASLAKLEYATEQPLIMQRNGLPTVTVKAAIASADQPATLVADLAPSIAEFKDSLPSTIRIEVGGTVESSTESQEPIAAVVPLMLLSMAFLIMAQMQSFRLSAIVFAAAPLGLIGVVIVLVGFGVPMGFVAILGILALAGILIRNSIILVHEVENLIQKGQDRWDAVYHASDSRARPILLTAAAASLALIPISRQVFWGPMAFSMMGGIIVGTLITLLFVPALYCVVYGVKPPGRNGAT</sequence>
<keyword evidence="1" id="KW-1133">Transmembrane helix</keyword>
<dbReference type="RefSeq" id="WP_090522211.1">
    <property type="nucleotide sequence ID" value="NZ_FNAH01000003.1"/>
</dbReference>
<dbReference type="Gene3D" id="3.30.2090.10">
    <property type="entry name" value="Multidrug efflux transporter AcrB TolC docking domain, DN and DC subdomains"/>
    <property type="match status" value="2"/>
</dbReference>
<accession>A0A1G6Z3W3</accession>
<dbReference type="Pfam" id="PF00873">
    <property type="entry name" value="ACR_tran"/>
    <property type="match status" value="1"/>
</dbReference>
<dbReference type="Gene3D" id="3.30.70.1320">
    <property type="entry name" value="Multidrug efflux transporter AcrB pore domain like"/>
    <property type="match status" value="1"/>
</dbReference>
<evidence type="ECO:0000313" key="2">
    <source>
        <dbReference type="EMBL" id="SDD97182.1"/>
    </source>
</evidence>
<gene>
    <name evidence="2" type="ORF">SAMN05421538_103148</name>
</gene>
<dbReference type="PANTHER" id="PTHR32063">
    <property type="match status" value="1"/>
</dbReference>
<dbReference type="InterPro" id="IPR027463">
    <property type="entry name" value="AcrB_DN_DC_subdom"/>
</dbReference>
<dbReference type="Gene3D" id="1.20.1640.10">
    <property type="entry name" value="Multidrug efflux transporter AcrB transmembrane domain"/>
    <property type="match status" value="2"/>
</dbReference>
<feature type="transmembrane region" description="Helical" evidence="1">
    <location>
        <begin position="524"/>
        <end position="544"/>
    </location>
</feature>
<feature type="transmembrane region" description="Helical" evidence="1">
    <location>
        <begin position="856"/>
        <end position="874"/>
    </location>
</feature>
<protein>
    <submittedName>
        <fullName evidence="2">Multidrug efflux pump subunit AcrB</fullName>
    </submittedName>
</protein>
<dbReference type="STRING" id="591205.SAMN05421538_103148"/>
<keyword evidence="3" id="KW-1185">Reference proteome</keyword>
<dbReference type="SUPFAM" id="SSF82714">
    <property type="entry name" value="Multidrug efflux transporter AcrB TolC docking domain, DN and DC subdomains"/>
    <property type="match status" value="2"/>
</dbReference>
<keyword evidence="1" id="KW-0472">Membrane</keyword>
<feature type="transmembrane region" description="Helical" evidence="1">
    <location>
        <begin position="465"/>
        <end position="494"/>
    </location>
</feature>
<feature type="transmembrane region" description="Helical" evidence="1">
    <location>
        <begin position="427"/>
        <end position="453"/>
    </location>
</feature>